<proteinExistence type="predicted"/>
<reference evidence="2" key="1">
    <citation type="submission" date="2022-12" db="EMBL/GenBank/DDBJ databases">
        <title>Whole genome sequence of Mycolicibacterium iranicum strain SBH312.</title>
        <authorList>
            <person name="Jani J."/>
            <person name="Arifin Mustapha Z."/>
            <person name="Ahmed K."/>
            <person name="Kai Ling C."/>
        </authorList>
    </citation>
    <scope>NUCLEOTIDE SEQUENCE</scope>
    <source>
        <strain evidence="2">SBH312</strain>
    </source>
</reference>
<keyword evidence="1" id="KW-0732">Signal</keyword>
<protein>
    <recommendedName>
        <fullName evidence="4">Lipoprotein</fullName>
    </recommendedName>
</protein>
<feature type="signal peptide" evidence="1">
    <location>
        <begin position="1"/>
        <end position="22"/>
    </location>
</feature>
<evidence type="ECO:0000256" key="1">
    <source>
        <dbReference type="SAM" id="SignalP"/>
    </source>
</evidence>
<name>A0ABT4HFL5_MYCIR</name>
<evidence type="ECO:0000313" key="2">
    <source>
        <dbReference type="EMBL" id="MCZ0728492.1"/>
    </source>
</evidence>
<accession>A0ABT4HFL5</accession>
<sequence>MLRRRFWTLLVILAAAGCTVFRGSMDIDYNDQALNDGLDSVLETGKPARLNDFTTWEWDEVHLFNEHTPRDFIETTVGEPVIKDKFYGSKASLLVFENNGTPVKAVGISGDYLRGAHHEVTWNADVIARPLGKGFVELTLPR</sequence>
<comment type="caution">
    <text evidence="2">The sequence shown here is derived from an EMBL/GenBank/DDBJ whole genome shotgun (WGS) entry which is preliminary data.</text>
</comment>
<dbReference type="RefSeq" id="WP_268785978.1">
    <property type="nucleotide sequence ID" value="NZ_JAPQYE010000004.1"/>
</dbReference>
<keyword evidence="3" id="KW-1185">Reference proteome</keyword>
<dbReference type="PROSITE" id="PS51257">
    <property type="entry name" value="PROKAR_LIPOPROTEIN"/>
    <property type="match status" value="1"/>
</dbReference>
<dbReference type="EMBL" id="JAPQYE010000004">
    <property type="protein sequence ID" value="MCZ0728492.1"/>
    <property type="molecule type" value="Genomic_DNA"/>
</dbReference>
<dbReference type="Proteomes" id="UP001084650">
    <property type="component" value="Unassembled WGS sequence"/>
</dbReference>
<feature type="chain" id="PRO_5045406975" description="Lipoprotein" evidence="1">
    <location>
        <begin position="23"/>
        <end position="142"/>
    </location>
</feature>
<organism evidence="2 3">
    <name type="scientific">Mycolicibacterium iranicum</name>
    <name type="common">Mycobacterium iranicum</name>
    <dbReference type="NCBI Taxonomy" id="912594"/>
    <lineage>
        <taxon>Bacteria</taxon>
        <taxon>Bacillati</taxon>
        <taxon>Actinomycetota</taxon>
        <taxon>Actinomycetes</taxon>
        <taxon>Mycobacteriales</taxon>
        <taxon>Mycobacteriaceae</taxon>
        <taxon>Mycolicibacterium</taxon>
    </lineage>
</organism>
<evidence type="ECO:0008006" key="4">
    <source>
        <dbReference type="Google" id="ProtNLM"/>
    </source>
</evidence>
<evidence type="ECO:0000313" key="3">
    <source>
        <dbReference type="Proteomes" id="UP001084650"/>
    </source>
</evidence>
<gene>
    <name evidence="2" type="ORF">OY187_10570</name>
</gene>